<dbReference type="AlphaFoldDB" id="A0AAN6PVR2"/>
<evidence type="ECO:0000313" key="3">
    <source>
        <dbReference type="Proteomes" id="UP001305647"/>
    </source>
</evidence>
<accession>A0AAN6PVR2</accession>
<comment type="caution">
    <text evidence="2">The sequence shown here is derived from an EMBL/GenBank/DDBJ whole genome shotgun (WGS) entry which is preliminary data.</text>
</comment>
<sequence length="222" mass="23567">MADRGGPDSQEACVHTNVQIQTTSASEQTQLVLSRVSAFHSATPISGGLRYFPKQQQPPPPQQQPSKSTQPPLPLSSTMPPHRNLLTGMGMGLTLLLLLFTHTQPTLALAQVSQQPTPTGLTPSQIIVIPTPGPWASAAAACQLLGGYTLYPVPASPTDPVYSVLAQQPGSVGDKYWIARRRGGSCTCLVKRWEGEGEGEVDSDLLEEAPCGEELPAFCGRA</sequence>
<protein>
    <submittedName>
        <fullName evidence="2">Uncharacterized protein</fullName>
    </submittedName>
</protein>
<reference evidence="2" key="2">
    <citation type="submission" date="2023-05" db="EMBL/GenBank/DDBJ databases">
        <authorList>
            <consortium name="Lawrence Berkeley National Laboratory"/>
            <person name="Steindorff A."/>
            <person name="Hensen N."/>
            <person name="Bonometti L."/>
            <person name="Westerberg I."/>
            <person name="Brannstrom I.O."/>
            <person name="Guillou S."/>
            <person name="Cros-Aarteil S."/>
            <person name="Calhoun S."/>
            <person name="Haridas S."/>
            <person name="Kuo A."/>
            <person name="Mondo S."/>
            <person name="Pangilinan J."/>
            <person name="Riley R."/>
            <person name="Labutti K."/>
            <person name="Andreopoulos B."/>
            <person name="Lipzen A."/>
            <person name="Chen C."/>
            <person name="Yanf M."/>
            <person name="Daum C."/>
            <person name="Ng V."/>
            <person name="Clum A."/>
            <person name="Ohm R."/>
            <person name="Martin F."/>
            <person name="Silar P."/>
            <person name="Natvig D."/>
            <person name="Lalanne C."/>
            <person name="Gautier V."/>
            <person name="Ament-Velasquez S.L."/>
            <person name="Kruys A."/>
            <person name="Hutchinson M.I."/>
            <person name="Powell A.J."/>
            <person name="Barry K."/>
            <person name="Miller A.N."/>
            <person name="Grigoriev I.V."/>
            <person name="Debuchy R."/>
            <person name="Gladieux P."/>
            <person name="Thoren M.H."/>
            <person name="Johannesson H."/>
        </authorList>
    </citation>
    <scope>NUCLEOTIDE SEQUENCE</scope>
    <source>
        <strain evidence="2">CBS 757.83</strain>
    </source>
</reference>
<proteinExistence type="predicted"/>
<dbReference type="EMBL" id="MU863665">
    <property type="protein sequence ID" value="KAK4097956.1"/>
    <property type="molecule type" value="Genomic_DNA"/>
</dbReference>
<feature type="compositionally biased region" description="Low complexity" evidence="1">
    <location>
        <begin position="64"/>
        <end position="84"/>
    </location>
</feature>
<organism evidence="2 3">
    <name type="scientific">Parathielavia hyrcaniae</name>
    <dbReference type="NCBI Taxonomy" id="113614"/>
    <lineage>
        <taxon>Eukaryota</taxon>
        <taxon>Fungi</taxon>
        <taxon>Dikarya</taxon>
        <taxon>Ascomycota</taxon>
        <taxon>Pezizomycotina</taxon>
        <taxon>Sordariomycetes</taxon>
        <taxon>Sordariomycetidae</taxon>
        <taxon>Sordariales</taxon>
        <taxon>Chaetomiaceae</taxon>
        <taxon>Parathielavia</taxon>
    </lineage>
</organism>
<evidence type="ECO:0000313" key="2">
    <source>
        <dbReference type="EMBL" id="KAK4097956.1"/>
    </source>
</evidence>
<feature type="region of interest" description="Disordered" evidence="1">
    <location>
        <begin position="47"/>
        <end position="84"/>
    </location>
</feature>
<gene>
    <name evidence="2" type="ORF">N658DRAFT_257039</name>
</gene>
<evidence type="ECO:0000256" key="1">
    <source>
        <dbReference type="SAM" id="MobiDB-lite"/>
    </source>
</evidence>
<dbReference type="Proteomes" id="UP001305647">
    <property type="component" value="Unassembled WGS sequence"/>
</dbReference>
<name>A0AAN6PVR2_9PEZI</name>
<reference evidence="2" key="1">
    <citation type="journal article" date="2023" name="Mol. Phylogenet. Evol.">
        <title>Genome-scale phylogeny and comparative genomics of the fungal order Sordariales.</title>
        <authorList>
            <person name="Hensen N."/>
            <person name="Bonometti L."/>
            <person name="Westerberg I."/>
            <person name="Brannstrom I.O."/>
            <person name="Guillou S."/>
            <person name="Cros-Aarteil S."/>
            <person name="Calhoun S."/>
            <person name="Haridas S."/>
            <person name="Kuo A."/>
            <person name="Mondo S."/>
            <person name="Pangilinan J."/>
            <person name="Riley R."/>
            <person name="LaButti K."/>
            <person name="Andreopoulos B."/>
            <person name="Lipzen A."/>
            <person name="Chen C."/>
            <person name="Yan M."/>
            <person name="Daum C."/>
            <person name="Ng V."/>
            <person name="Clum A."/>
            <person name="Steindorff A."/>
            <person name="Ohm R.A."/>
            <person name="Martin F."/>
            <person name="Silar P."/>
            <person name="Natvig D.O."/>
            <person name="Lalanne C."/>
            <person name="Gautier V."/>
            <person name="Ament-Velasquez S.L."/>
            <person name="Kruys A."/>
            <person name="Hutchinson M.I."/>
            <person name="Powell A.J."/>
            <person name="Barry K."/>
            <person name="Miller A.N."/>
            <person name="Grigoriev I.V."/>
            <person name="Debuchy R."/>
            <person name="Gladieux P."/>
            <person name="Hiltunen Thoren M."/>
            <person name="Johannesson H."/>
        </authorList>
    </citation>
    <scope>NUCLEOTIDE SEQUENCE</scope>
    <source>
        <strain evidence="2">CBS 757.83</strain>
    </source>
</reference>
<keyword evidence="3" id="KW-1185">Reference proteome</keyword>